<dbReference type="EMBL" id="QUTG01001918">
    <property type="protein sequence ID" value="RHY98349.1"/>
    <property type="molecule type" value="Genomic_DNA"/>
</dbReference>
<dbReference type="InterPro" id="IPR011011">
    <property type="entry name" value="Znf_FYVE_PHD"/>
</dbReference>
<feature type="transmembrane region" description="Helical" evidence="6">
    <location>
        <begin position="1434"/>
        <end position="1452"/>
    </location>
</feature>
<evidence type="ECO:0000256" key="6">
    <source>
        <dbReference type="SAM" id="Phobius"/>
    </source>
</evidence>
<comment type="caution">
    <text evidence="8">The sequence shown here is derived from an EMBL/GenBank/DDBJ whole genome shotgun (WGS) entry which is preliminary data.</text>
</comment>
<evidence type="ECO:0000256" key="5">
    <source>
        <dbReference type="SAM" id="MobiDB-lite"/>
    </source>
</evidence>
<evidence type="ECO:0000313" key="8">
    <source>
        <dbReference type="EMBL" id="RHY98349.1"/>
    </source>
</evidence>
<dbReference type="GO" id="GO:0005096">
    <property type="term" value="F:GTPase activator activity"/>
    <property type="evidence" value="ECO:0007669"/>
    <property type="project" value="InterPro"/>
</dbReference>
<evidence type="ECO:0000256" key="4">
    <source>
        <dbReference type="PROSITE-ProRule" id="PRU00091"/>
    </source>
</evidence>
<accession>A0A418DQW1</accession>
<dbReference type="GO" id="GO:1990130">
    <property type="term" value="C:GATOR1 complex"/>
    <property type="evidence" value="ECO:0007669"/>
    <property type="project" value="TreeGrafter"/>
</dbReference>
<dbReference type="InterPro" id="IPR048255">
    <property type="entry name" value="IML1_N"/>
</dbReference>
<keyword evidence="6" id="KW-0472">Membrane</keyword>
<name>A0A418DQW1_APHAT</name>
<keyword evidence="6" id="KW-0812">Transmembrane</keyword>
<gene>
    <name evidence="8" type="ORF">DYB35_007655</name>
</gene>
<keyword evidence="1" id="KW-0479">Metal-binding</keyword>
<dbReference type="PANTHER" id="PTHR13179:SF8">
    <property type="entry name" value="GATOR COMPLEX PROTEIN DEPDC5"/>
    <property type="match status" value="1"/>
</dbReference>
<protein>
    <recommendedName>
        <fullName evidence="7">FYVE-type domain-containing protein</fullName>
    </recommendedName>
</protein>
<dbReference type="GO" id="GO:0010508">
    <property type="term" value="P:positive regulation of autophagy"/>
    <property type="evidence" value="ECO:0007669"/>
    <property type="project" value="TreeGrafter"/>
</dbReference>
<dbReference type="Proteomes" id="UP000285712">
    <property type="component" value="Unassembled WGS sequence"/>
</dbReference>
<dbReference type="SUPFAM" id="SSF57903">
    <property type="entry name" value="FYVE/PHD zinc finger"/>
    <property type="match status" value="1"/>
</dbReference>
<dbReference type="InterPro" id="IPR017455">
    <property type="entry name" value="Znf_FYVE-rel"/>
</dbReference>
<sequence>MNRRRWTRPSAKDAAAVSSIAVAATKGMESVKKKSKDRAIVKLHVHGLEFHGGEELVLNVDALKPDLTFPDDDAYVMEIFTPNCTEDSRQHLLMDVPSPDELKAKKPVKGKMQLSLLKDTAAQFNLQLLQDVMVRFIEKHAVEVDFVEVSLKDQFLSRRDLFYLQRNLVGKALYVGKMVRMHGARVQVMELVHENEAVVTGVVTAKTRFVFRSKSSRIFWLVQISPEMWDMGNNGNLYADELIRMVSSLFDRWQAEYVSHSLTVILFGRNYYDELPPVQSAYHSTAICQDDDGQWFEDFYKVISYGRDGGAVDTANMLTTLKAEVNAFPHLCGWSLDPLDGIALTCKGGHGHPSSAKDGNVLEAINLILNIYEKHYLDRDLNRSGQNLVLFTAGNGVFRSVPRFYLKHPSHTTSSTVAKPKPPAQQQQQNQQLHPHIPMSPFSLTPEAETSSFTPMWFSVRFSQHTPDTFSPLPVCRLFASPSGIPSRPLAFLLTQLQWTAHKTLTVPSTPSTPFALPFPSTPSIDDSPRRLELQPLKPYYMAPNYDDDDDTVFIVRASTVPDKSPRSQHPCGTPPLHSLQALAKPRFKAKNYGVSPDLKPTMTKSPHHHQPPFLVAGGHARSFPSNSSTSPHDHHPSPRLQPYQPLGDGSSVLVPPPPPLSQPSQSSQPSQLFYPLHHRSLSSGAVVTNPPPPAPFLPQQSNLSRAQMMMLNLSTQQQQSSFITPAYAPVSTANKYRWSHVYRYDILSYDLDFKSLCTPALLPLTTDYMPDLNVKYEEKVYKVGCDQHDGVSGGGGFFTNHREYALELVAQRFSQDFQLIGERHVAGTTMYKLSMGHQVHEITYSDNTGEDIDVKILKQTSQGDKQVAKPPSSAGSFASLVPQPAPPRVEYNYSLWSPLTSHFLPAKQEFRYPNTDEYGWNALDSSMSAHDFVMTHSIKYKRGLYCVLPPPMLSTVDDTERQKTLDEFTDRFSRFLDYIRAKARKDDAAPLGVPNNVMDVSLLMGEKTPRRVLQGDIKIPLSAPDAPLQYVCHMQQWLNIHYDVEFLPVQVYHIEVQWLVCRSALVDDFILGLQRRAKQFNLDIIPMPENCGASTMDVHPLICPVFFPLRSAADFAVVEHKLTAELQFCLEGIHRIPYESMTYQYNGPKETKAISPAHRSASGKTRPPQRTYRQFIHRSMSCFVRLTDAGVIWISSRRMHSTAMQTLFCQLQHVIQTISVTDEMKKLDFFQTTTSTTASSHREQEELNIRLVTEDDALLMKNVKFDRVSLQALGMDDVQLCDKSQYAPKAKDVVCACCKKKLLFYGKHNCRVCGDVVCGQCSTHRIKSKAQMKSIRTCNKCFMYNLQLFNRRLQDKGDMVPPMPLRRRANTETLPLPDTTSMPSSEATVAPVVPSKPPAASKLATPVSFLVYATACSILVCIFVALEVTVDTALFLCAVAMVAFVGLLQLLS</sequence>
<evidence type="ECO:0000256" key="3">
    <source>
        <dbReference type="ARBA" id="ARBA00022833"/>
    </source>
</evidence>
<dbReference type="VEuPathDB" id="FungiDB:H257_08215"/>
<feature type="region of interest" description="Disordered" evidence="5">
    <location>
        <begin position="410"/>
        <end position="447"/>
    </location>
</feature>
<evidence type="ECO:0000256" key="2">
    <source>
        <dbReference type="ARBA" id="ARBA00022771"/>
    </source>
</evidence>
<dbReference type="InterPro" id="IPR000306">
    <property type="entry name" value="Znf_FYVE"/>
</dbReference>
<organism evidence="8 9">
    <name type="scientific">Aphanomyces astaci</name>
    <name type="common">Crayfish plague agent</name>
    <dbReference type="NCBI Taxonomy" id="112090"/>
    <lineage>
        <taxon>Eukaryota</taxon>
        <taxon>Sar</taxon>
        <taxon>Stramenopiles</taxon>
        <taxon>Oomycota</taxon>
        <taxon>Saprolegniomycetes</taxon>
        <taxon>Saprolegniales</taxon>
        <taxon>Verrucalvaceae</taxon>
        <taxon>Aphanomyces</taxon>
    </lineage>
</organism>
<feature type="transmembrane region" description="Helical" evidence="6">
    <location>
        <begin position="1404"/>
        <end position="1427"/>
    </location>
</feature>
<keyword evidence="6" id="KW-1133">Transmembrane helix</keyword>
<dbReference type="CDD" id="cd00065">
    <property type="entry name" value="FYVE_like_SF"/>
    <property type="match status" value="1"/>
</dbReference>
<proteinExistence type="predicted"/>
<dbReference type="Pfam" id="PF12257">
    <property type="entry name" value="IML1"/>
    <property type="match status" value="1"/>
</dbReference>
<keyword evidence="2 4" id="KW-0863">Zinc-finger</keyword>
<dbReference type="GO" id="GO:1904262">
    <property type="term" value="P:negative regulation of TORC1 signaling"/>
    <property type="evidence" value="ECO:0007669"/>
    <property type="project" value="TreeGrafter"/>
</dbReference>
<reference evidence="8 9" key="1">
    <citation type="submission" date="2018-08" db="EMBL/GenBank/DDBJ databases">
        <title>Aphanomyces genome sequencing and annotation.</title>
        <authorList>
            <person name="Minardi D."/>
            <person name="Oidtmann B."/>
            <person name="Van Der Giezen M."/>
            <person name="Studholme D.J."/>
        </authorList>
    </citation>
    <scope>NUCLEOTIDE SEQUENCE [LARGE SCALE GENOMIC DNA]</scope>
    <source>
        <strain evidence="8 9">Sv</strain>
    </source>
</reference>
<feature type="domain" description="FYVE-type" evidence="7">
    <location>
        <begin position="1290"/>
        <end position="1343"/>
    </location>
</feature>
<dbReference type="GO" id="GO:0008270">
    <property type="term" value="F:zinc ion binding"/>
    <property type="evidence" value="ECO:0007669"/>
    <property type="project" value="UniProtKB-KW"/>
</dbReference>
<dbReference type="SMART" id="SM00064">
    <property type="entry name" value="FYVE"/>
    <property type="match status" value="1"/>
</dbReference>
<dbReference type="InterPro" id="IPR027244">
    <property type="entry name" value="IML1"/>
</dbReference>
<dbReference type="Pfam" id="PF01363">
    <property type="entry name" value="FYVE"/>
    <property type="match status" value="1"/>
</dbReference>
<dbReference type="InterPro" id="IPR013083">
    <property type="entry name" value="Znf_RING/FYVE/PHD"/>
</dbReference>
<evidence type="ECO:0000259" key="7">
    <source>
        <dbReference type="PROSITE" id="PS50178"/>
    </source>
</evidence>
<dbReference type="PANTHER" id="PTHR13179">
    <property type="entry name" value="DEP DOMAIN CONTAINING PROTEIN 5"/>
    <property type="match status" value="1"/>
</dbReference>
<evidence type="ECO:0000256" key="1">
    <source>
        <dbReference type="ARBA" id="ARBA00022723"/>
    </source>
</evidence>
<evidence type="ECO:0000313" key="9">
    <source>
        <dbReference type="Proteomes" id="UP000285712"/>
    </source>
</evidence>
<dbReference type="Gene3D" id="3.30.40.10">
    <property type="entry name" value="Zinc/RING finger domain, C3HC4 (zinc finger)"/>
    <property type="match status" value="1"/>
</dbReference>
<feature type="region of interest" description="Disordered" evidence="5">
    <location>
        <begin position="592"/>
        <end position="671"/>
    </location>
</feature>
<keyword evidence="3" id="KW-0862">Zinc</keyword>
<feature type="region of interest" description="Disordered" evidence="5">
    <location>
        <begin position="862"/>
        <end position="882"/>
    </location>
</feature>
<dbReference type="PROSITE" id="PS50178">
    <property type="entry name" value="ZF_FYVE"/>
    <property type="match status" value="1"/>
</dbReference>